<name>A0A532V6R3_UNCT6</name>
<protein>
    <recommendedName>
        <fullName evidence="3">DUF4276 domain-containing protein</fullName>
    </recommendedName>
</protein>
<dbReference type="Pfam" id="PF14103">
    <property type="entry name" value="DUF4276"/>
    <property type="match status" value="1"/>
</dbReference>
<reference evidence="1 2" key="1">
    <citation type="submission" date="2017-06" db="EMBL/GenBank/DDBJ databases">
        <title>Novel microbial phyla capable of carbon fixation and sulfur reduction in deep-sea sediments.</title>
        <authorList>
            <person name="Huang J."/>
            <person name="Baker B."/>
            <person name="Wang Y."/>
        </authorList>
    </citation>
    <scope>NUCLEOTIDE SEQUENCE [LARGE SCALE GENOMIC DNA]</scope>
    <source>
        <strain evidence="1">B3_TA06</strain>
    </source>
</reference>
<proteinExistence type="predicted"/>
<evidence type="ECO:0008006" key="3">
    <source>
        <dbReference type="Google" id="ProtNLM"/>
    </source>
</evidence>
<dbReference type="AlphaFoldDB" id="A0A532V6R3"/>
<dbReference type="Proteomes" id="UP000317778">
    <property type="component" value="Unassembled WGS sequence"/>
</dbReference>
<dbReference type="EMBL" id="NJBO01000008">
    <property type="protein sequence ID" value="TKJ42881.1"/>
    <property type="molecule type" value="Genomic_DNA"/>
</dbReference>
<organism evidence="1 2">
    <name type="scientific">candidate division TA06 bacterium B3_TA06</name>
    <dbReference type="NCBI Taxonomy" id="2012487"/>
    <lineage>
        <taxon>Bacteria</taxon>
        <taxon>Bacteria division TA06</taxon>
    </lineage>
</organism>
<gene>
    <name evidence="1" type="ORF">CEE36_06340</name>
</gene>
<evidence type="ECO:0000313" key="1">
    <source>
        <dbReference type="EMBL" id="TKJ42881.1"/>
    </source>
</evidence>
<accession>A0A532V6R3</accession>
<sequence length="217" mass="25078">MVRRYFPNPNVYYEGTLTHNVYLFGEDYGHETFLEALIKRLAQEHQVNVRIRIFSARGGHGKVITELKQFVRDLQRDKENLPDLLVVAIDTNCRKLVECRKEIEEVTQDIKELVICALPDPHIERWLLIDSAAFKKVLGEGCKAPDQKCNKDRYKQLLLQAIRATGNLPILGGMEHARAIVDAMNLGWILEKKADSSLRNLVKDLRNQFKRWQAETP</sequence>
<evidence type="ECO:0000313" key="2">
    <source>
        <dbReference type="Proteomes" id="UP000317778"/>
    </source>
</evidence>
<dbReference type="InterPro" id="IPR025455">
    <property type="entry name" value="DUF4276"/>
</dbReference>
<comment type="caution">
    <text evidence="1">The sequence shown here is derived from an EMBL/GenBank/DDBJ whole genome shotgun (WGS) entry which is preliminary data.</text>
</comment>